<dbReference type="SUPFAM" id="SSF53335">
    <property type="entry name" value="S-adenosyl-L-methionine-dependent methyltransferases"/>
    <property type="match status" value="1"/>
</dbReference>
<dbReference type="EMBL" id="KP211862">
    <property type="protein sequence ID" value="ANV79949.1"/>
    <property type="molecule type" value="Genomic_DNA"/>
</dbReference>
<organism evidence="3">
    <name type="scientific">uncultured Poseidoniia archaeon</name>
    <dbReference type="NCBI Taxonomy" id="1697135"/>
    <lineage>
        <taxon>Archaea</taxon>
        <taxon>Methanobacteriati</taxon>
        <taxon>Thermoplasmatota</taxon>
        <taxon>Candidatus Poseidoniia</taxon>
        <taxon>environmental samples</taxon>
    </lineage>
</organism>
<dbReference type="AlphaFoldDB" id="A0A1B1TCE3"/>
<evidence type="ECO:0008006" key="4">
    <source>
        <dbReference type="Google" id="ProtNLM"/>
    </source>
</evidence>
<reference evidence="3" key="2">
    <citation type="journal article" date="2015" name="ISME J.">
        <title>A new class of marine Euryarchaeota group II from the Mediterranean deep chlorophyll maximum.</title>
        <authorList>
            <person name="Martin-Cuadrado A.B."/>
            <person name="Garcia-Heredia I."/>
            <person name="Molto A.G."/>
            <person name="Lopez-Ubeda R."/>
            <person name="Kimes N."/>
            <person name="Lopez-Garcia P."/>
            <person name="Moreira D."/>
            <person name="Rodriguez-Valera F."/>
        </authorList>
    </citation>
    <scope>NUCLEOTIDE SEQUENCE</scope>
</reference>
<dbReference type="PANTHER" id="PTHR12835">
    <property type="entry name" value="BIOTIN PROTEIN LIGASE"/>
    <property type="match status" value="1"/>
</dbReference>
<dbReference type="CDD" id="cd02440">
    <property type="entry name" value="AdoMet_MTases"/>
    <property type="match status" value="1"/>
</dbReference>
<proteinExistence type="predicted"/>
<dbReference type="Pfam" id="PF03099">
    <property type="entry name" value="BPL_LplA_LipB"/>
    <property type="match status" value="1"/>
</dbReference>
<dbReference type="PANTHER" id="PTHR12835:SF5">
    <property type="entry name" value="BIOTIN--PROTEIN LIGASE"/>
    <property type="match status" value="1"/>
</dbReference>
<accession>A0A1B1TCE3</accession>
<sequence length="457" mass="51811">MDLGEKNNPITELRKAEVKLKNGDTIYLDIPKTVYPPREDSALLIEYLETLEPNGVAMEIGCGSGILSIILARNNWIVESCDINPFAIAAAKKNSISASVEEKINFRESGVGEENFSIPLGTKLLFWNLPYLNPPSPGEPRLGWIEEASMSDMAEKGWGHQLADFLEENNMYLEPDLLIILLQRKYPKSPSNAEYWLDKGWSHRVIKTIWIHDEKLEIVAYWKPGQGIPMRIVEECISTMDEAKKLPGIGWQRVQTNKQIEGRGRKESKWISDERDLLATWNINKTILSDLNPGIVQIVIGTKIADLLNQYCKWPNDIIDNNGQKIGGVLIEMDNQKEYLRIGVGLNYSSKEIEGMEITGWNDKFPDITKKDMSKMIDAVLSTLFENHELLENNLSADKFNRDSWRGLSKLLSRGYSLEVDGEKTRVIGLNNEGGLSVLLEGEKSEIQSIEKLTWLF</sequence>
<dbReference type="InterPro" id="IPR029063">
    <property type="entry name" value="SAM-dependent_MTases_sf"/>
</dbReference>
<dbReference type="GO" id="GO:0008168">
    <property type="term" value="F:methyltransferase activity"/>
    <property type="evidence" value="ECO:0007669"/>
    <property type="project" value="InterPro"/>
</dbReference>
<reference evidence="3" key="1">
    <citation type="submission" date="2014-11" db="EMBL/GenBank/DDBJ databases">
        <authorList>
            <person name="Zhu J."/>
            <person name="Qi W."/>
            <person name="Song R."/>
        </authorList>
    </citation>
    <scope>NUCLEOTIDE SEQUENCE</scope>
</reference>
<feature type="domain" description="BPL/LPL catalytic" evidence="1">
    <location>
        <begin position="256"/>
        <end position="345"/>
    </location>
</feature>
<dbReference type="SUPFAM" id="SSF55681">
    <property type="entry name" value="Class II aaRS and biotin synthetases"/>
    <property type="match status" value="1"/>
</dbReference>
<dbReference type="InterPro" id="IPR007848">
    <property type="entry name" value="Small_mtfrase_dom"/>
</dbReference>
<dbReference type="Pfam" id="PF05175">
    <property type="entry name" value="MTS"/>
    <property type="match status" value="1"/>
</dbReference>
<dbReference type="GO" id="GO:0005737">
    <property type="term" value="C:cytoplasm"/>
    <property type="evidence" value="ECO:0007669"/>
    <property type="project" value="TreeGrafter"/>
</dbReference>
<evidence type="ECO:0000259" key="1">
    <source>
        <dbReference type="Pfam" id="PF03099"/>
    </source>
</evidence>
<evidence type="ECO:0000259" key="2">
    <source>
        <dbReference type="Pfam" id="PF05175"/>
    </source>
</evidence>
<name>A0A1B1TCE3_9ARCH</name>
<dbReference type="GO" id="GO:0004077">
    <property type="term" value="F:biotin--[biotin carboxyl-carrier protein] ligase activity"/>
    <property type="evidence" value="ECO:0007669"/>
    <property type="project" value="TreeGrafter"/>
</dbReference>
<protein>
    <recommendedName>
        <fullName evidence="4">BPL/LPL catalytic domain-containing protein</fullName>
    </recommendedName>
</protein>
<dbReference type="InterPro" id="IPR004143">
    <property type="entry name" value="BPL_LPL_catalytic"/>
</dbReference>
<dbReference type="InterPro" id="IPR045864">
    <property type="entry name" value="aa-tRNA-synth_II/BPL/LPL"/>
</dbReference>
<feature type="domain" description="Methyltransferase small" evidence="2">
    <location>
        <begin position="41"/>
        <end position="110"/>
    </location>
</feature>
<dbReference type="Gene3D" id="3.30.930.10">
    <property type="entry name" value="Bira Bifunctional Protein, Domain 2"/>
    <property type="match status" value="1"/>
</dbReference>
<dbReference type="Gene3D" id="3.40.50.150">
    <property type="entry name" value="Vaccinia Virus protein VP39"/>
    <property type="match status" value="1"/>
</dbReference>
<evidence type="ECO:0000313" key="3">
    <source>
        <dbReference type="EMBL" id="ANV79949.1"/>
    </source>
</evidence>